<organism evidence="2 3">
    <name type="scientific">Hymenolepis diminuta</name>
    <name type="common">Rat tapeworm</name>
    <dbReference type="NCBI Taxonomy" id="6216"/>
    <lineage>
        <taxon>Eukaryota</taxon>
        <taxon>Metazoa</taxon>
        <taxon>Spiralia</taxon>
        <taxon>Lophotrochozoa</taxon>
        <taxon>Platyhelminthes</taxon>
        <taxon>Cestoda</taxon>
        <taxon>Eucestoda</taxon>
        <taxon>Cyclophyllidea</taxon>
        <taxon>Hymenolepididae</taxon>
        <taxon>Hymenolepis</taxon>
    </lineage>
</organism>
<dbReference type="EMBL" id="CABIJS010000007">
    <property type="protein sequence ID" value="VUZ38782.1"/>
    <property type="molecule type" value="Genomic_DNA"/>
</dbReference>
<reference evidence="2 3" key="1">
    <citation type="submission" date="2019-07" db="EMBL/GenBank/DDBJ databases">
        <authorList>
            <person name="Jastrzebski P J."/>
            <person name="Paukszto L."/>
            <person name="Jastrzebski P J."/>
        </authorList>
    </citation>
    <scope>NUCLEOTIDE SEQUENCE [LARGE SCALE GENOMIC DNA]</scope>
    <source>
        <strain evidence="2 3">WMS-il1</strain>
    </source>
</reference>
<gene>
    <name evidence="2" type="ORF">WMSIL1_LOCUS174</name>
</gene>
<feature type="compositionally biased region" description="Low complexity" evidence="1">
    <location>
        <begin position="54"/>
        <end position="73"/>
    </location>
</feature>
<dbReference type="Proteomes" id="UP000321570">
    <property type="component" value="Unassembled WGS sequence"/>
</dbReference>
<accession>A0A564XUT8</accession>
<keyword evidence="3" id="KW-1185">Reference proteome</keyword>
<sequence>MTSKGFIIIPESLFRIAFFESRRRQSSLSLHIQSCVSDIPNSGTFAKAINRDQSWSNAGNSSGSSSKTDSTDALWGRRSHVGPQSVHAIANARAQHMLSGLGDLDPEQPSTMPSLLQLHRDINELFKPIKIPELK</sequence>
<feature type="region of interest" description="Disordered" evidence="1">
    <location>
        <begin position="54"/>
        <end position="77"/>
    </location>
</feature>
<name>A0A564XUT8_HYMDI</name>
<proteinExistence type="predicted"/>
<evidence type="ECO:0000313" key="2">
    <source>
        <dbReference type="EMBL" id="VUZ38782.1"/>
    </source>
</evidence>
<evidence type="ECO:0000313" key="3">
    <source>
        <dbReference type="Proteomes" id="UP000321570"/>
    </source>
</evidence>
<protein>
    <submittedName>
        <fullName evidence="2">Uncharacterized protein</fullName>
    </submittedName>
</protein>
<evidence type="ECO:0000256" key="1">
    <source>
        <dbReference type="SAM" id="MobiDB-lite"/>
    </source>
</evidence>
<dbReference type="AlphaFoldDB" id="A0A564XUT8"/>